<keyword evidence="8" id="KW-0812">Transmembrane</keyword>
<dbReference type="PATRIC" id="fig|1178515.4.peg.4340"/>
<dbReference type="GO" id="GO:0005524">
    <property type="term" value="F:ATP binding"/>
    <property type="evidence" value="ECO:0007669"/>
    <property type="project" value="UniProtKB-KW"/>
</dbReference>
<keyword evidence="5" id="KW-0418">Kinase</keyword>
<dbReference type="Proteomes" id="UP000076927">
    <property type="component" value="Chromosome"/>
</dbReference>
<dbReference type="Pfam" id="PF02518">
    <property type="entry name" value="HATPase_c"/>
    <property type="match status" value="1"/>
</dbReference>
<keyword evidence="4" id="KW-0547">Nucleotide-binding</keyword>
<dbReference type="PANTHER" id="PTHR34220:SF7">
    <property type="entry name" value="SENSOR HISTIDINE KINASE YPDA"/>
    <property type="match status" value="1"/>
</dbReference>
<sequence>MNLFTKPRTLKYRLNLLLIFISLVPLVIIGILSYYSIYSILNNKIDKGIRQSEIRMKENIETVLFNLNYTSQRFALDSELIRLFDKDTPYDDVFRRFELIGELKRIYNLYNFTNPALGFMMVYFPGTDIQFPSISVRTDAAPERLPVLSAIDNVTFHGPHETQYDTNPRKLVFSVSRKLSLATNRPAYISIESNLSEASKLLVDNQFGYEAHHLLTDGNGKYIYDGLRKKTGHATTLPSFGNKDRIAHKGYYFYKETSVMGWSVLTAIPIAGFNREINQWMVLFTLGIVCTLILALMIGFAIWKMIYGPLIHLNRQIQSLADSNFHTEIEKTSIPEFDQVLNKFSWMRQRIWKLLLEVEHQEKEKRHLEVEKLVSQMNPHFLYNTLNTIQWLARQAGHDEIYKLVTLFYKLLRYNIGKNGTVVTMKEEVAALKDYVELQQIRYDYEFKVHIDMDQGLETVRIPRFVLQPLLENALYHGLEDGQGLIGVRIQTHNSDECLVEVWDNGRGMTADEIAVLLHSEEQEKQVGLGIGVKFVDRMLKVHMGTELRVESSQGKGTRFLFTLPLTRMSEEVKP</sequence>
<dbReference type="InterPro" id="IPR004358">
    <property type="entry name" value="Sig_transdc_His_kin-like_C"/>
</dbReference>
<feature type="transmembrane region" description="Helical" evidence="8">
    <location>
        <begin position="12"/>
        <end position="35"/>
    </location>
</feature>
<evidence type="ECO:0000256" key="3">
    <source>
        <dbReference type="ARBA" id="ARBA00022679"/>
    </source>
</evidence>
<reference evidence="10 11" key="1">
    <citation type="submission" date="2015-01" db="EMBL/GenBank/DDBJ databases">
        <title>Paenibacillus swuensis/DY6/whole genome sequencing.</title>
        <authorList>
            <person name="Kim M.K."/>
            <person name="Srinivasan S."/>
            <person name="Lee J.-J."/>
        </authorList>
    </citation>
    <scope>NUCLEOTIDE SEQUENCE [LARGE SCALE GENOMIC DNA]</scope>
    <source>
        <strain evidence="10 11">DY6</strain>
    </source>
</reference>
<evidence type="ECO:0000256" key="4">
    <source>
        <dbReference type="ARBA" id="ARBA00022741"/>
    </source>
</evidence>
<dbReference type="SMART" id="SM00387">
    <property type="entry name" value="HATPase_c"/>
    <property type="match status" value="1"/>
</dbReference>
<evidence type="ECO:0000256" key="7">
    <source>
        <dbReference type="ARBA" id="ARBA00023012"/>
    </source>
</evidence>
<accession>A0A172TNT3</accession>
<dbReference type="OrthoDB" id="9776552at2"/>
<proteinExistence type="predicted"/>
<evidence type="ECO:0000256" key="2">
    <source>
        <dbReference type="ARBA" id="ARBA00012438"/>
    </source>
</evidence>
<evidence type="ECO:0000313" key="10">
    <source>
        <dbReference type="EMBL" id="ANE48413.1"/>
    </source>
</evidence>
<dbReference type="EC" id="2.7.13.3" evidence="2"/>
<feature type="domain" description="Histidine kinase" evidence="9">
    <location>
        <begin position="466"/>
        <end position="568"/>
    </location>
</feature>
<dbReference type="InterPro" id="IPR010559">
    <property type="entry name" value="Sig_transdc_His_kin_internal"/>
</dbReference>
<evidence type="ECO:0000259" key="9">
    <source>
        <dbReference type="PROSITE" id="PS50109"/>
    </source>
</evidence>
<evidence type="ECO:0000256" key="5">
    <source>
        <dbReference type="ARBA" id="ARBA00022777"/>
    </source>
</evidence>
<keyword evidence="3" id="KW-0808">Transferase</keyword>
<feature type="transmembrane region" description="Helical" evidence="8">
    <location>
        <begin position="280"/>
        <end position="303"/>
    </location>
</feature>
<protein>
    <recommendedName>
        <fullName evidence="2">histidine kinase</fullName>
        <ecNumber evidence="2">2.7.13.3</ecNumber>
    </recommendedName>
</protein>
<evidence type="ECO:0000256" key="1">
    <source>
        <dbReference type="ARBA" id="ARBA00000085"/>
    </source>
</evidence>
<dbReference type="InterPro" id="IPR005467">
    <property type="entry name" value="His_kinase_dom"/>
</dbReference>
<evidence type="ECO:0000313" key="11">
    <source>
        <dbReference type="Proteomes" id="UP000076927"/>
    </source>
</evidence>
<dbReference type="SUPFAM" id="SSF55874">
    <property type="entry name" value="ATPase domain of HSP90 chaperone/DNA topoisomerase II/histidine kinase"/>
    <property type="match status" value="1"/>
</dbReference>
<dbReference type="Gene3D" id="6.10.340.10">
    <property type="match status" value="1"/>
</dbReference>
<dbReference type="STRING" id="1178515.SY83_21420"/>
<keyword evidence="7" id="KW-0902">Two-component regulatory system</keyword>
<dbReference type="PRINTS" id="PR00344">
    <property type="entry name" value="BCTRLSENSOR"/>
</dbReference>
<gene>
    <name evidence="10" type="ORF">SY83_21420</name>
</gene>
<dbReference type="InterPro" id="IPR036890">
    <property type="entry name" value="HATPase_C_sf"/>
</dbReference>
<dbReference type="RefSeq" id="WP_068610228.1">
    <property type="nucleotide sequence ID" value="NZ_CP011388.1"/>
</dbReference>
<dbReference type="Gene3D" id="3.30.565.10">
    <property type="entry name" value="Histidine kinase-like ATPase, C-terminal domain"/>
    <property type="match status" value="1"/>
</dbReference>
<evidence type="ECO:0000256" key="6">
    <source>
        <dbReference type="ARBA" id="ARBA00022840"/>
    </source>
</evidence>
<dbReference type="KEGG" id="pswu:SY83_21420"/>
<dbReference type="AlphaFoldDB" id="A0A172TNT3"/>
<dbReference type="PROSITE" id="PS50109">
    <property type="entry name" value="HIS_KIN"/>
    <property type="match status" value="1"/>
</dbReference>
<dbReference type="InterPro" id="IPR050640">
    <property type="entry name" value="Bact_2-comp_sensor_kinase"/>
</dbReference>
<keyword evidence="8" id="KW-0472">Membrane</keyword>
<dbReference type="GO" id="GO:0016020">
    <property type="term" value="C:membrane"/>
    <property type="evidence" value="ECO:0007669"/>
    <property type="project" value="InterPro"/>
</dbReference>
<dbReference type="Pfam" id="PF06580">
    <property type="entry name" value="His_kinase"/>
    <property type="match status" value="1"/>
</dbReference>
<dbReference type="InterPro" id="IPR003594">
    <property type="entry name" value="HATPase_dom"/>
</dbReference>
<keyword evidence="11" id="KW-1185">Reference proteome</keyword>
<comment type="catalytic activity">
    <reaction evidence="1">
        <text>ATP + protein L-histidine = ADP + protein N-phospho-L-histidine.</text>
        <dbReference type="EC" id="2.7.13.3"/>
    </reaction>
</comment>
<name>A0A172TNT3_9BACL</name>
<evidence type="ECO:0000256" key="8">
    <source>
        <dbReference type="SAM" id="Phobius"/>
    </source>
</evidence>
<keyword evidence="8" id="KW-1133">Transmembrane helix</keyword>
<dbReference type="PANTHER" id="PTHR34220">
    <property type="entry name" value="SENSOR HISTIDINE KINASE YPDA"/>
    <property type="match status" value="1"/>
</dbReference>
<dbReference type="GO" id="GO:0000155">
    <property type="term" value="F:phosphorelay sensor kinase activity"/>
    <property type="evidence" value="ECO:0007669"/>
    <property type="project" value="InterPro"/>
</dbReference>
<dbReference type="EMBL" id="CP011388">
    <property type="protein sequence ID" value="ANE48413.1"/>
    <property type="molecule type" value="Genomic_DNA"/>
</dbReference>
<keyword evidence="6" id="KW-0067">ATP-binding</keyword>
<organism evidence="10 11">
    <name type="scientific">Paenibacillus swuensis</name>
    <dbReference type="NCBI Taxonomy" id="1178515"/>
    <lineage>
        <taxon>Bacteria</taxon>
        <taxon>Bacillati</taxon>
        <taxon>Bacillota</taxon>
        <taxon>Bacilli</taxon>
        <taxon>Bacillales</taxon>
        <taxon>Paenibacillaceae</taxon>
        <taxon>Paenibacillus</taxon>
    </lineage>
</organism>